<dbReference type="OrthoDB" id="546450at2759"/>
<dbReference type="InterPro" id="IPR009003">
    <property type="entry name" value="Peptidase_S1_PA"/>
</dbReference>
<dbReference type="RefSeq" id="XP_034082734.1">
    <property type="nucleotide sequence ID" value="XM_034226843.1"/>
</dbReference>
<gene>
    <name evidence="14 15 16 17 18" type="primary">tmprss2</name>
</gene>
<evidence type="ECO:0000313" key="18">
    <source>
        <dbReference type="RefSeq" id="XP_034082736.1"/>
    </source>
</evidence>
<feature type="disulfide bond" evidence="6">
    <location>
        <begin position="125"/>
        <end position="140"/>
    </location>
</feature>
<proteinExistence type="predicted"/>
<name>A0A6P8UXT1_GYMAC</name>
<feature type="disulfide bond" evidence="6">
    <location>
        <begin position="106"/>
        <end position="118"/>
    </location>
</feature>
<organism evidence="13 17">
    <name type="scientific">Gymnodraco acuticeps</name>
    <name type="common">Antarctic dragonfish</name>
    <dbReference type="NCBI Taxonomy" id="8218"/>
    <lineage>
        <taxon>Eukaryota</taxon>
        <taxon>Metazoa</taxon>
        <taxon>Chordata</taxon>
        <taxon>Craniata</taxon>
        <taxon>Vertebrata</taxon>
        <taxon>Euteleostomi</taxon>
        <taxon>Actinopterygii</taxon>
        <taxon>Neopterygii</taxon>
        <taxon>Teleostei</taxon>
        <taxon>Neoteleostei</taxon>
        <taxon>Acanthomorphata</taxon>
        <taxon>Eupercaria</taxon>
        <taxon>Perciformes</taxon>
        <taxon>Notothenioidei</taxon>
        <taxon>Bathydraconidae</taxon>
        <taxon>Gymnodraco</taxon>
    </lineage>
</organism>
<evidence type="ECO:0000313" key="16">
    <source>
        <dbReference type="RefSeq" id="XP_034082733.1"/>
    </source>
</evidence>
<dbReference type="InterPro" id="IPR036772">
    <property type="entry name" value="SRCR-like_dom_sf"/>
</dbReference>
<feature type="compositionally biased region" description="Basic and acidic residues" evidence="9">
    <location>
        <begin position="16"/>
        <end position="25"/>
    </location>
</feature>
<dbReference type="AlphaFoldDB" id="A0A6P8UXT1"/>
<dbReference type="CDD" id="cd00112">
    <property type="entry name" value="LDLa"/>
    <property type="match status" value="1"/>
</dbReference>
<dbReference type="InterPro" id="IPR002172">
    <property type="entry name" value="LDrepeatLR_classA_rpt"/>
</dbReference>
<dbReference type="Pfam" id="PF00089">
    <property type="entry name" value="Trypsin"/>
    <property type="match status" value="1"/>
</dbReference>
<evidence type="ECO:0000256" key="6">
    <source>
        <dbReference type="PROSITE-ProRule" id="PRU00124"/>
    </source>
</evidence>
<dbReference type="RefSeq" id="XP_034082732.1">
    <property type="nucleotide sequence ID" value="XM_034226841.1"/>
</dbReference>
<feature type="domain" description="SRCR" evidence="12">
    <location>
        <begin position="150"/>
        <end position="181"/>
    </location>
</feature>
<evidence type="ECO:0000256" key="1">
    <source>
        <dbReference type="ARBA" id="ARBA00022670"/>
    </source>
</evidence>
<evidence type="ECO:0000313" key="17">
    <source>
        <dbReference type="RefSeq" id="XP_034082734.1"/>
    </source>
</evidence>
<evidence type="ECO:0000313" key="15">
    <source>
        <dbReference type="RefSeq" id="XP_034082732.1"/>
    </source>
</evidence>
<dbReference type="PROSITE" id="PS00135">
    <property type="entry name" value="TRYPSIN_SER"/>
    <property type="match status" value="1"/>
</dbReference>
<dbReference type="Gene3D" id="3.10.250.10">
    <property type="entry name" value="SRCR-like domain"/>
    <property type="match status" value="1"/>
</dbReference>
<dbReference type="SUPFAM" id="SSF50494">
    <property type="entry name" value="Trypsin-like serine proteases"/>
    <property type="match status" value="1"/>
</dbReference>
<keyword evidence="4 6" id="KW-1015">Disulfide bond</keyword>
<keyword evidence="2 8" id="KW-0378">Hydrolase</keyword>
<feature type="domain" description="Peptidase S1" evidence="11">
    <location>
        <begin position="248"/>
        <end position="479"/>
    </location>
</feature>
<dbReference type="Gene3D" id="4.10.400.10">
    <property type="entry name" value="Low-density Lipoprotein Receptor"/>
    <property type="match status" value="1"/>
</dbReference>
<dbReference type="InterPro" id="IPR033116">
    <property type="entry name" value="TRYPSIN_SER"/>
</dbReference>
<dbReference type="PANTHER" id="PTHR24252:SF30">
    <property type="entry name" value="TRANSMEMBRANE SERINE PROTEASE 2"/>
    <property type="match status" value="1"/>
</dbReference>
<evidence type="ECO:0000256" key="3">
    <source>
        <dbReference type="ARBA" id="ARBA00022825"/>
    </source>
</evidence>
<evidence type="ECO:0000259" key="11">
    <source>
        <dbReference type="PROSITE" id="PS50240"/>
    </source>
</evidence>
<keyword evidence="5" id="KW-0325">Glycoprotein</keyword>
<dbReference type="RefSeq" id="XP_034082736.1">
    <property type="nucleotide sequence ID" value="XM_034226845.1"/>
</dbReference>
<dbReference type="GO" id="GO:0006508">
    <property type="term" value="P:proteolysis"/>
    <property type="evidence" value="ECO:0007669"/>
    <property type="project" value="UniProtKB-KW"/>
</dbReference>
<dbReference type="GeneID" id="117553068"/>
<dbReference type="PROSITE" id="PS50240">
    <property type="entry name" value="TRYPSIN_DOM"/>
    <property type="match status" value="1"/>
</dbReference>
<keyword evidence="10" id="KW-0472">Membrane</keyword>
<dbReference type="SUPFAM" id="SSF56487">
    <property type="entry name" value="SRCR-like"/>
    <property type="match status" value="1"/>
</dbReference>
<dbReference type="KEGG" id="gacu:117553068"/>
<dbReference type="PROSITE" id="PS01209">
    <property type="entry name" value="LDLRA_1"/>
    <property type="match status" value="1"/>
</dbReference>
<evidence type="ECO:0000313" key="13">
    <source>
        <dbReference type="Proteomes" id="UP000515161"/>
    </source>
</evidence>
<dbReference type="FunFam" id="2.40.10.10:FF:000003">
    <property type="entry name" value="Transmembrane serine protease 3"/>
    <property type="match status" value="1"/>
</dbReference>
<dbReference type="CDD" id="cd00190">
    <property type="entry name" value="Tryp_SPc"/>
    <property type="match status" value="1"/>
</dbReference>
<evidence type="ECO:0000256" key="9">
    <source>
        <dbReference type="SAM" id="MobiDB-lite"/>
    </source>
</evidence>
<keyword evidence="3 8" id="KW-0720">Serine protease</keyword>
<keyword evidence="10 14" id="KW-0812">Transmembrane</keyword>
<dbReference type="InterPro" id="IPR001254">
    <property type="entry name" value="Trypsin_dom"/>
</dbReference>
<comment type="caution">
    <text evidence="7">Lacks conserved residue(s) required for the propagation of feature annotation.</text>
</comment>
<evidence type="ECO:0000313" key="14">
    <source>
        <dbReference type="RefSeq" id="XP_034082731.1"/>
    </source>
</evidence>
<dbReference type="PROSITE" id="PS50068">
    <property type="entry name" value="LDLRA_2"/>
    <property type="match status" value="1"/>
</dbReference>
<dbReference type="PROSITE" id="PS50287">
    <property type="entry name" value="SRCR_2"/>
    <property type="match status" value="1"/>
</dbReference>
<dbReference type="Pfam" id="PF15494">
    <property type="entry name" value="SRCR_2"/>
    <property type="match status" value="1"/>
</dbReference>
<dbReference type="InterPro" id="IPR001314">
    <property type="entry name" value="Peptidase_S1A"/>
</dbReference>
<dbReference type="PRINTS" id="PR00722">
    <property type="entry name" value="CHYMOTRYPSIN"/>
</dbReference>
<dbReference type="PANTHER" id="PTHR24252">
    <property type="entry name" value="ACROSIN-RELATED"/>
    <property type="match status" value="1"/>
</dbReference>
<dbReference type="InterPro" id="IPR036055">
    <property type="entry name" value="LDL_receptor-like_sf"/>
</dbReference>
<keyword evidence="10" id="KW-1133">Transmembrane helix</keyword>
<evidence type="ECO:0000256" key="4">
    <source>
        <dbReference type="ARBA" id="ARBA00023157"/>
    </source>
</evidence>
<evidence type="ECO:0000259" key="12">
    <source>
        <dbReference type="PROSITE" id="PS50287"/>
    </source>
</evidence>
<protein>
    <submittedName>
        <fullName evidence="14 15">Transmembrane protease serine 2</fullName>
    </submittedName>
</protein>
<evidence type="ECO:0000256" key="2">
    <source>
        <dbReference type="ARBA" id="ARBA00022801"/>
    </source>
</evidence>
<dbReference type="SMART" id="SM00020">
    <property type="entry name" value="Tryp_SPc"/>
    <property type="match status" value="1"/>
</dbReference>
<dbReference type="CTD" id="7113"/>
<dbReference type="SUPFAM" id="SSF57424">
    <property type="entry name" value="LDL receptor-like module"/>
    <property type="match status" value="1"/>
</dbReference>
<dbReference type="InterPro" id="IPR001190">
    <property type="entry name" value="SRCR"/>
</dbReference>
<dbReference type="Proteomes" id="UP000515161">
    <property type="component" value="Unplaced"/>
</dbReference>
<evidence type="ECO:0000256" key="10">
    <source>
        <dbReference type="SAM" id="Phobius"/>
    </source>
</evidence>
<dbReference type="InterPro" id="IPR043504">
    <property type="entry name" value="Peptidase_S1_PA_chymotrypsin"/>
</dbReference>
<feature type="transmembrane region" description="Helical" evidence="10">
    <location>
        <begin position="80"/>
        <end position="102"/>
    </location>
</feature>
<dbReference type="Gene3D" id="2.40.10.10">
    <property type="entry name" value="Trypsin-like serine proteases"/>
    <property type="match status" value="2"/>
</dbReference>
<dbReference type="PROSITE" id="PS00134">
    <property type="entry name" value="TRYPSIN_HIS"/>
    <property type="match status" value="1"/>
</dbReference>
<keyword evidence="13" id="KW-1185">Reference proteome</keyword>
<dbReference type="InterPro" id="IPR023415">
    <property type="entry name" value="LDLR_class-A_CS"/>
</dbReference>
<keyword evidence="1 8" id="KW-0645">Protease</keyword>
<dbReference type="SMART" id="SM00192">
    <property type="entry name" value="LDLa"/>
    <property type="match status" value="1"/>
</dbReference>
<reference evidence="14 15" key="1">
    <citation type="submission" date="2025-04" db="UniProtKB">
        <authorList>
            <consortium name="RefSeq"/>
        </authorList>
    </citation>
    <scope>IDENTIFICATION</scope>
</reference>
<evidence type="ECO:0000256" key="7">
    <source>
        <dbReference type="PROSITE-ProRule" id="PRU00196"/>
    </source>
</evidence>
<dbReference type="InterPro" id="IPR018114">
    <property type="entry name" value="TRYPSIN_HIS"/>
</dbReference>
<evidence type="ECO:0000256" key="8">
    <source>
        <dbReference type="RuleBase" id="RU363034"/>
    </source>
</evidence>
<accession>A0A6P8UXT1</accession>
<dbReference type="RefSeq" id="XP_034082731.1">
    <property type="nucleotide sequence ID" value="XM_034226840.1"/>
</dbReference>
<dbReference type="GO" id="GO:0004252">
    <property type="term" value="F:serine-type endopeptidase activity"/>
    <property type="evidence" value="ECO:0007669"/>
    <property type="project" value="InterPro"/>
</dbReference>
<sequence>MNDNQYQASPIYDNRGFQHEERRTPSEAPQQGLYPCRPQEIPSYVAVTPNTINTHHSAPPAAAPQPAQRNGQQKCPLKRVLCGCLCGLLLLALAGILLWYFLYYQCLLGKSCRSGGRCLSHSQWCDGVQDCSHGEDESQCFRLHGTNFLLEGYSPESRRWMPVCAESWDNNYGRAVCEHIGYNRQDYVSYTQTSAGSLSSRGYMKLQPGSKYGAPIHSQLTFSSYCTARVKLQCIECGVSSADPSTRIVGGTEAVNGAWPWQVSLQIKGYHLCGGSIISPYWILSAAHCFQRYSFPGEWLVYSGDVSLLQMHFGSGKTVDKIISHEKFNTKTNDNDIALLKLVRPLSFTRTVKPVCLPNVGVDLSEHPAWITGWGALRSSGHTPDRLNQAQVAIYSRENCNRPQVLEGQITRTMICAGKLQGGVDTCQGDSGGPLVVKEANVWWLVGDTSWGIGCALRNKPGVYGNVSYFINWVYEQMQNE</sequence>
<feature type="region of interest" description="Disordered" evidence="9">
    <location>
        <begin position="1"/>
        <end position="36"/>
    </location>
</feature>
<dbReference type="GO" id="GO:0016020">
    <property type="term" value="C:membrane"/>
    <property type="evidence" value="ECO:0007669"/>
    <property type="project" value="InterPro"/>
</dbReference>
<dbReference type="RefSeq" id="XP_034082733.1">
    <property type="nucleotide sequence ID" value="XM_034226842.1"/>
</dbReference>
<evidence type="ECO:0000256" key="5">
    <source>
        <dbReference type="ARBA" id="ARBA00023180"/>
    </source>
</evidence>